<dbReference type="Proteomes" id="UP000604066">
    <property type="component" value="Unassembled WGS sequence"/>
</dbReference>
<evidence type="ECO:0000313" key="2">
    <source>
        <dbReference type="Proteomes" id="UP000604066"/>
    </source>
</evidence>
<dbReference type="RefSeq" id="WP_179393737.1">
    <property type="nucleotide sequence ID" value="NZ_JACCBS010000003.1"/>
</dbReference>
<accession>A0ABX2RBJ8</accession>
<dbReference type="EMBL" id="JACCBS010000003">
    <property type="protein sequence ID" value="NYE58547.1"/>
    <property type="molecule type" value="Genomic_DNA"/>
</dbReference>
<reference evidence="1 2" key="1">
    <citation type="submission" date="2020-07" db="EMBL/GenBank/DDBJ databases">
        <title>Genomic Encyclopedia of Type Strains, Phase III (KMG-III): the genomes of soil and plant-associated and newly described type strains.</title>
        <authorList>
            <person name="Whitman W."/>
        </authorList>
    </citation>
    <scope>NUCLEOTIDE SEQUENCE [LARGE SCALE GENOMIC DNA]</scope>
    <source>
        <strain evidence="1 2">DSM 11255</strain>
    </source>
</reference>
<keyword evidence="2" id="KW-1185">Reference proteome</keyword>
<organism evidence="1 2">
    <name type="scientific">Carboxydothermus ferrireducens DSM 11255</name>
    <dbReference type="NCBI Taxonomy" id="1119529"/>
    <lineage>
        <taxon>Bacteria</taxon>
        <taxon>Bacillati</taxon>
        <taxon>Bacillota</taxon>
        <taxon>Clostridia</taxon>
        <taxon>Thermoanaerobacterales</taxon>
        <taxon>Thermoanaerobacteraceae</taxon>
        <taxon>Carboxydothermus</taxon>
    </lineage>
</organism>
<protein>
    <submittedName>
        <fullName evidence="1">Dissimilatory sulfite reductase (Desulfoviridin) alpha/beta subunit</fullName>
    </submittedName>
</protein>
<sequence>MVRDLVYPEGIYLDEIIAYYSKTWEYLRPYMQGRPFFVKFSRVCQLIAKNGLKKPANP</sequence>
<name>A0ABX2RBJ8_9THEO</name>
<comment type="caution">
    <text evidence="1">The sequence shown here is derived from an EMBL/GenBank/DDBJ whole genome shotgun (WGS) entry which is preliminary data.</text>
</comment>
<proteinExistence type="predicted"/>
<gene>
    <name evidence="1" type="ORF">HDG70_002298</name>
</gene>
<evidence type="ECO:0000313" key="1">
    <source>
        <dbReference type="EMBL" id="NYE58547.1"/>
    </source>
</evidence>